<comment type="subcellular location">
    <subcellularLocation>
        <location evidence="1 7">Periplasm</location>
    </subcellularLocation>
</comment>
<reference evidence="9 10" key="2">
    <citation type="submission" date="2019-01" db="EMBL/GenBank/DDBJ databases">
        <title>Motilimonas pumilus sp. nov., isolated from the gut of sea cucumber (Apostichopus japonicus).</title>
        <authorList>
            <person name="Wang F.-Q."/>
            <person name="Ren L.-H."/>
            <person name="Lin Y.-W."/>
            <person name="Sun G.-H."/>
            <person name="Du Z.-J."/>
            <person name="Zhao J.-X."/>
            <person name="Liu X.-J."/>
            <person name="Liu L.-J."/>
        </authorList>
    </citation>
    <scope>NUCLEOTIDE SEQUENCE [LARGE SCALE GENOMIC DNA]</scope>
    <source>
        <strain evidence="9 10">PLHSC7-2</strain>
    </source>
</reference>
<keyword evidence="9" id="KW-0969">Cilium</keyword>
<dbReference type="Gene3D" id="2.30.30.760">
    <property type="match status" value="1"/>
</dbReference>
<evidence type="ECO:0000256" key="7">
    <source>
        <dbReference type="RuleBase" id="RU362063"/>
    </source>
</evidence>
<evidence type="ECO:0000256" key="4">
    <source>
        <dbReference type="ARBA" id="ARBA00022729"/>
    </source>
</evidence>
<evidence type="ECO:0000313" key="9">
    <source>
        <dbReference type="EMBL" id="RJG48983.1"/>
    </source>
</evidence>
<evidence type="ECO:0000259" key="8">
    <source>
        <dbReference type="SMART" id="SM00858"/>
    </source>
</evidence>
<evidence type="ECO:0000256" key="6">
    <source>
        <dbReference type="ARBA" id="ARBA00025643"/>
    </source>
</evidence>
<dbReference type="RefSeq" id="WP_119909914.1">
    <property type="nucleotide sequence ID" value="NZ_QZCH01000005.1"/>
</dbReference>
<dbReference type="InterPro" id="IPR041231">
    <property type="entry name" value="FlgA_N"/>
</dbReference>
<name>A0A418YGN4_9GAMM</name>
<comment type="function">
    <text evidence="6 7">Involved in the assembly process of the P-ring formation. It may associate with FlgF on the rod constituting a structure essential for the P-ring assembly or may act as a modulator protein for the P-ring assembly.</text>
</comment>
<dbReference type="InterPro" id="IPR039246">
    <property type="entry name" value="Flagellar_FlgA"/>
</dbReference>
<dbReference type="InterPro" id="IPR017585">
    <property type="entry name" value="SAF_FlgA"/>
</dbReference>
<reference evidence="9 10" key="1">
    <citation type="submission" date="2018-09" db="EMBL/GenBank/DDBJ databases">
        <authorList>
            <person name="Wang F."/>
        </authorList>
    </citation>
    <scope>NUCLEOTIDE SEQUENCE [LARGE SCALE GENOMIC DNA]</scope>
    <source>
        <strain evidence="9 10">PLHSC7-2</strain>
    </source>
</reference>
<dbReference type="OrthoDB" id="5729023at2"/>
<feature type="domain" description="SAF" evidence="8">
    <location>
        <begin position="104"/>
        <end position="166"/>
    </location>
</feature>
<feature type="chain" id="PRO_5018821218" description="Flagella basal body P-ring formation protein FlgA" evidence="7">
    <location>
        <begin position="20"/>
        <end position="226"/>
    </location>
</feature>
<dbReference type="GO" id="GO:0044780">
    <property type="term" value="P:bacterial-type flagellum assembly"/>
    <property type="evidence" value="ECO:0007669"/>
    <property type="project" value="InterPro"/>
</dbReference>
<evidence type="ECO:0000313" key="10">
    <source>
        <dbReference type="Proteomes" id="UP000283255"/>
    </source>
</evidence>
<dbReference type="PANTHER" id="PTHR36307:SF1">
    <property type="entry name" value="FLAGELLA BASAL BODY P-RING FORMATION PROTEIN FLGA"/>
    <property type="match status" value="1"/>
</dbReference>
<keyword evidence="7" id="KW-1005">Bacterial flagellum biogenesis</keyword>
<evidence type="ECO:0000256" key="1">
    <source>
        <dbReference type="ARBA" id="ARBA00004418"/>
    </source>
</evidence>
<keyword evidence="5 7" id="KW-0574">Periplasm</keyword>
<dbReference type="SMART" id="SM00858">
    <property type="entry name" value="SAF"/>
    <property type="match status" value="1"/>
</dbReference>
<evidence type="ECO:0000256" key="2">
    <source>
        <dbReference type="ARBA" id="ARBA00010474"/>
    </source>
</evidence>
<keyword evidence="9" id="KW-0966">Cell projection</keyword>
<sequence length="226" mass="24820">MFKPIAFLFLSIAAMPIFAENIVHKQIQTLAENTIDEHITAPDLGKVSIKAAKLDPRLNFETCQQPLKSEIVNGKIKKNSVVKVTCQGIKGWHTYVQVKVAVTQPVVVARQQLNKGALLTSQNLSIAYKESHQLRGSPFIDPSQLYGSKTKRRIPKGRVIKKRDLCYICKGDRVVIKAKVGGLEIKTSGIATSSAAIGDTIRAKNIQTQRMVTGKVTAVGEMEVNL</sequence>
<dbReference type="AlphaFoldDB" id="A0A418YGN4"/>
<evidence type="ECO:0000256" key="3">
    <source>
        <dbReference type="ARBA" id="ARBA00014754"/>
    </source>
</evidence>
<evidence type="ECO:0000256" key="5">
    <source>
        <dbReference type="ARBA" id="ARBA00022764"/>
    </source>
</evidence>
<keyword evidence="10" id="KW-1185">Reference proteome</keyword>
<dbReference type="InterPro" id="IPR036732">
    <property type="entry name" value="AFP_Neu5c_C_sf"/>
</dbReference>
<dbReference type="EMBL" id="QZCH01000005">
    <property type="protein sequence ID" value="RJG48983.1"/>
    <property type="molecule type" value="Genomic_DNA"/>
</dbReference>
<comment type="similarity">
    <text evidence="2 7">Belongs to the FlgA family.</text>
</comment>
<dbReference type="InterPro" id="IPR013974">
    <property type="entry name" value="SAF"/>
</dbReference>
<dbReference type="GO" id="GO:0042597">
    <property type="term" value="C:periplasmic space"/>
    <property type="evidence" value="ECO:0007669"/>
    <property type="project" value="UniProtKB-SubCell"/>
</dbReference>
<keyword evidence="4 7" id="KW-0732">Signal</keyword>
<proteinExistence type="inferred from homology"/>
<accession>A0A418YGN4</accession>
<gene>
    <name evidence="9" type="primary">flgA</name>
    <name evidence="9" type="ORF">D1Z90_06330</name>
</gene>
<feature type="signal peptide" evidence="7">
    <location>
        <begin position="1"/>
        <end position="19"/>
    </location>
</feature>
<dbReference type="CDD" id="cd11614">
    <property type="entry name" value="SAF_CpaB_FlgA_like"/>
    <property type="match status" value="1"/>
</dbReference>
<dbReference type="Gene3D" id="3.90.1210.10">
    <property type="entry name" value="Antifreeze-like/N-acetylneuraminic acid synthase C-terminal domain"/>
    <property type="match status" value="1"/>
</dbReference>
<protein>
    <recommendedName>
        <fullName evidence="3 7">Flagella basal body P-ring formation protein FlgA</fullName>
    </recommendedName>
</protein>
<dbReference type="PANTHER" id="PTHR36307">
    <property type="entry name" value="FLAGELLA BASAL BODY P-RING FORMATION PROTEIN FLGA"/>
    <property type="match status" value="1"/>
</dbReference>
<organism evidence="9 10">
    <name type="scientific">Motilimonas pumila</name>
    <dbReference type="NCBI Taxonomy" id="2303987"/>
    <lineage>
        <taxon>Bacteria</taxon>
        <taxon>Pseudomonadati</taxon>
        <taxon>Pseudomonadota</taxon>
        <taxon>Gammaproteobacteria</taxon>
        <taxon>Alteromonadales</taxon>
        <taxon>Alteromonadales genera incertae sedis</taxon>
        <taxon>Motilimonas</taxon>
    </lineage>
</organism>
<comment type="caution">
    <text evidence="9">The sequence shown here is derived from an EMBL/GenBank/DDBJ whole genome shotgun (WGS) entry which is preliminary data.</text>
</comment>
<keyword evidence="9" id="KW-0282">Flagellum</keyword>
<dbReference type="NCBIfam" id="TIGR03170">
    <property type="entry name" value="flgA_cterm"/>
    <property type="match status" value="1"/>
</dbReference>
<dbReference type="Proteomes" id="UP000283255">
    <property type="component" value="Unassembled WGS sequence"/>
</dbReference>
<dbReference type="Pfam" id="PF17656">
    <property type="entry name" value="ChapFlgA_N"/>
    <property type="match status" value="1"/>
</dbReference>
<dbReference type="SUPFAM" id="SSF51269">
    <property type="entry name" value="AFP III-like domain"/>
    <property type="match status" value="1"/>
</dbReference>
<dbReference type="Pfam" id="PF13144">
    <property type="entry name" value="ChapFlgA"/>
    <property type="match status" value="1"/>
</dbReference>